<feature type="compositionally biased region" description="Low complexity" evidence="2">
    <location>
        <begin position="62"/>
        <end position="71"/>
    </location>
</feature>
<keyword evidence="1" id="KW-0175">Coiled coil</keyword>
<feature type="compositionally biased region" description="Acidic residues" evidence="2">
    <location>
        <begin position="346"/>
        <end position="355"/>
    </location>
</feature>
<gene>
    <name evidence="3" type="ORF">BLNAU_36</name>
</gene>
<feature type="compositionally biased region" description="Polar residues" evidence="2">
    <location>
        <begin position="633"/>
        <end position="644"/>
    </location>
</feature>
<sequence>MFFRQIDTGPKKTKNTAKQKQSAQRKPTPVRKPQRRPEWNSWEHDLTEYQYSKEEIARRSRSPSPGSRPSSTGKVKQTPSTSSNRSSPPPRASPKRQQQSGSPPTSHSSPQSNLRGPDGVNQGLSRQDNERREPYNPYHHERDVNTQYSSGQRSTSQTRAREPSESRRTDYTEAYASPLKTQSRGAATERPTNLPTSQDLAFGVSGRVSEAVTQPVKKDEQAMRVLIDSNIQLLTRISSLEQDLAAEQARRSDLEQSLFTLQQKADELQRQNYSFNQELTISARRYEEEVKEMRLTLSAQTARNDKMIQDTVFIVMALKRELDDLKQRGPPSQQIRTPPKPHSESESSDDDESTDQDSTSDSLDSARRRAIRAKLEQTVKSERIRSERASLNNSPQNRRRANQSTPDTSSSSHSTASEKQTALSPHQPQSTWKAPTPAHTTHTNTSQTDTHPVSSSFPSPPSSFAVSFDNSKQTPHFNTSKQPASVQSSTYPHTTSLPDHHPSSQQPSQDFKKQDTNHQNEPDNVQDQLSLLLDSESEESLGTPKEGKKTEAEPAKAVFDSSLPSQFTRVDFIASPQRDNQFSDVPQSEGRKKEENSPLVNNGFGFASVTTVSSPHRAQRGEERQSDRLPLHSVQTHFTAVTTHTDPPSESEESLDLTSEAIPSQSFNSVFPQSRPRKAFTQDHPSDLSATTSHPMFTTDGEENERRDEADNTFDEQARLLTPPREARQTGRIQQHLSDSDSDSDDESSGTDVDENSDDQHWINSIPTPKRP</sequence>
<comment type="caution">
    <text evidence="3">The sequence shown here is derived from an EMBL/GenBank/DDBJ whole genome shotgun (WGS) entry which is preliminary data.</text>
</comment>
<feature type="coiled-coil region" evidence="1">
    <location>
        <begin position="230"/>
        <end position="303"/>
    </location>
</feature>
<feature type="compositionally biased region" description="Basic and acidic residues" evidence="2">
    <location>
        <begin position="545"/>
        <end position="554"/>
    </location>
</feature>
<feature type="compositionally biased region" description="Polar residues" evidence="2">
    <location>
        <begin position="762"/>
        <end position="772"/>
    </location>
</feature>
<dbReference type="EMBL" id="JARBJD010000001">
    <property type="protein sequence ID" value="KAK2964736.1"/>
    <property type="molecule type" value="Genomic_DNA"/>
</dbReference>
<accession>A0ABQ9YLW5</accession>
<feature type="compositionally biased region" description="Polar residues" evidence="2">
    <location>
        <begin position="577"/>
        <end position="586"/>
    </location>
</feature>
<reference evidence="3 4" key="1">
    <citation type="journal article" date="2022" name="bioRxiv">
        <title>Genomics of Preaxostyla Flagellates Illuminates Evolutionary Transitions and the Path Towards Mitochondrial Loss.</title>
        <authorList>
            <person name="Novak L.V.F."/>
            <person name="Treitli S.C."/>
            <person name="Pyrih J."/>
            <person name="Halakuc P."/>
            <person name="Pipaliya S.V."/>
            <person name="Vacek V."/>
            <person name="Brzon O."/>
            <person name="Soukal P."/>
            <person name="Eme L."/>
            <person name="Dacks J.B."/>
            <person name="Karnkowska A."/>
            <person name="Elias M."/>
            <person name="Hampl V."/>
        </authorList>
    </citation>
    <scope>NUCLEOTIDE SEQUENCE [LARGE SCALE GENOMIC DNA]</scope>
    <source>
        <strain evidence="3">NAU3</strain>
        <tissue evidence="3">Gut</tissue>
    </source>
</reference>
<feature type="compositionally biased region" description="Polar residues" evidence="2">
    <location>
        <begin position="661"/>
        <end position="672"/>
    </location>
</feature>
<feature type="compositionally biased region" description="Acidic residues" evidence="2">
    <location>
        <begin position="740"/>
        <end position="757"/>
    </location>
</feature>
<feature type="compositionally biased region" description="Basic and acidic residues" evidence="2">
    <location>
        <begin position="373"/>
        <end position="388"/>
    </location>
</feature>
<feature type="compositionally biased region" description="Polar residues" evidence="2">
    <location>
        <begin position="469"/>
        <end position="509"/>
    </location>
</feature>
<feature type="compositionally biased region" description="Polar residues" evidence="2">
    <location>
        <begin position="418"/>
        <end position="433"/>
    </location>
</feature>
<feature type="compositionally biased region" description="Basic and acidic residues" evidence="2">
    <location>
        <begin position="127"/>
        <end position="144"/>
    </location>
</feature>
<feature type="compositionally biased region" description="Low complexity" evidence="2">
    <location>
        <begin position="435"/>
        <end position="468"/>
    </location>
</feature>
<protein>
    <submittedName>
        <fullName evidence="3">Uncharacterized protein</fullName>
    </submittedName>
</protein>
<keyword evidence="4" id="KW-1185">Reference proteome</keyword>
<feature type="compositionally biased region" description="Basic and acidic residues" evidence="2">
    <location>
        <begin position="159"/>
        <end position="171"/>
    </location>
</feature>
<feature type="compositionally biased region" description="Basic and acidic residues" evidence="2">
    <location>
        <begin position="510"/>
        <end position="521"/>
    </location>
</feature>
<feature type="compositionally biased region" description="Low complexity" evidence="2">
    <location>
        <begin position="404"/>
        <end position="417"/>
    </location>
</feature>
<feature type="compositionally biased region" description="Basic and acidic residues" evidence="2">
    <location>
        <begin position="35"/>
        <end position="58"/>
    </location>
</feature>
<proteinExistence type="predicted"/>
<name>A0ABQ9YLW5_9EUKA</name>
<feature type="region of interest" description="Disordered" evidence="2">
    <location>
        <begin position="324"/>
        <end position="772"/>
    </location>
</feature>
<feature type="region of interest" description="Disordered" evidence="2">
    <location>
        <begin position="1"/>
        <end position="198"/>
    </location>
</feature>
<evidence type="ECO:0000313" key="4">
    <source>
        <dbReference type="Proteomes" id="UP001281761"/>
    </source>
</evidence>
<feature type="compositionally biased region" description="Polar residues" evidence="2">
    <location>
        <begin position="179"/>
        <end position="198"/>
    </location>
</feature>
<organism evidence="3 4">
    <name type="scientific">Blattamonas nauphoetae</name>
    <dbReference type="NCBI Taxonomy" id="2049346"/>
    <lineage>
        <taxon>Eukaryota</taxon>
        <taxon>Metamonada</taxon>
        <taxon>Preaxostyla</taxon>
        <taxon>Oxymonadida</taxon>
        <taxon>Blattamonas</taxon>
    </lineage>
</organism>
<evidence type="ECO:0000313" key="3">
    <source>
        <dbReference type="EMBL" id="KAK2964736.1"/>
    </source>
</evidence>
<feature type="compositionally biased region" description="Basic and acidic residues" evidence="2">
    <location>
        <begin position="619"/>
        <end position="630"/>
    </location>
</feature>
<dbReference type="Proteomes" id="UP001281761">
    <property type="component" value="Unassembled WGS sequence"/>
</dbReference>
<evidence type="ECO:0000256" key="2">
    <source>
        <dbReference type="SAM" id="MobiDB-lite"/>
    </source>
</evidence>
<feature type="compositionally biased region" description="Polar residues" evidence="2">
    <location>
        <begin position="145"/>
        <end position="158"/>
    </location>
</feature>
<evidence type="ECO:0000256" key="1">
    <source>
        <dbReference type="SAM" id="Coils"/>
    </source>
</evidence>
<feature type="compositionally biased region" description="Polar residues" evidence="2">
    <location>
        <begin position="101"/>
        <end position="114"/>
    </location>
</feature>